<dbReference type="SUPFAM" id="SSF53448">
    <property type="entry name" value="Nucleotide-diphospho-sugar transferases"/>
    <property type="match status" value="1"/>
</dbReference>
<comment type="caution">
    <text evidence="1">The sequence shown here is derived from an EMBL/GenBank/DDBJ whole genome shotgun (WGS) entry which is preliminary data.</text>
</comment>
<name>A0ABW2MZU7_9ACTN</name>
<keyword evidence="2" id="KW-1185">Reference proteome</keyword>
<proteinExistence type="predicted"/>
<sequence length="216" mass="22471">MKVLVVAKAPVAGQVKTRLGARIGAQRAAALAAAALLDTIHACRDAGAQGHLSLSGDLRDAVDGEAISAALEGWAISPQRGDTFAERLVHAHADAGPGPVVQIGMDTPHVTVAALTAVTDGLTDHDAVLGPAADGGWWALARRDPDVVRDVAQVRMSTRNTCTDTRRALERACRTVGIAPTMTDVDTLADAELVAALFPDTRFARAWRGVSTGSTR</sequence>
<evidence type="ECO:0000313" key="2">
    <source>
        <dbReference type="Proteomes" id="UP001596524"/>
    </source>
</evidence>
<gene>
    <name evidence="1" type="ORF">ACFQO6_02680</name>
</gene>
<reference evidence="2" key="1">
    <citation type="journal article" date="2019" name="Int. J. Syst. Evol. Microbiol.">
        <title>The Global Catalogue of Microorganisms (GCM) 10K type strain sequencing project: providing services to taxonomists for standard genome sequencing and annotation.</title>
        <authorList>
            <consortium name="The Broad Institute Genomics Platform"/>
            <consortium name="The Broad Institute Genome Sequencing Center for Infectious Disease"/>
            <person name="Wu L."/>
            <person name="Ma J."/>
        </authorList>
    </citation>
    <scope>NUCLEOTIDE SEQUENCE [LARGE SCALE GENOMIC DNA]</scope>
    <source>
        <strain evidence="2">FCH27</strain>
    </source>
</reference>
<dbReference type="EMBL" id="JBHTCH010000002">
    <property type="protein sequence ID" value="MFC7359160.1"/>
    <property type="molecule type" value="Genomic_DNA"/>
</dbReference>
<protein>
    <submittedName>
        <fullName evidence="1">DUF2064 domain-containing protein</fullName>
    </submittedName>
</protein>
<dbReference type="PANTHER" id="PTHR36529:SF1">
    <property type="entry name" value="GLYCOSYLTRANSFERASE"/>
    <property type="match status" value="1"/>
</dbReference>
<dbReference type="Gene3D" id="3.90.550.10">
    <property type="entry name" value="Spore Coat Polysaccharide Biosynthesis Protein SpsA, Chain A"/>
    <property type="match status" value="1"/>
</dbReference>
<dbReference type="Pfam" id="PF09837">
    <property type="entry name" value="DUF2064"/>
    <property type="match status" value="1"/>
</dbReference>
<dbReference type="InterPro" id="IPR029044">
    <property type="entry name" value="Nucleotide-diphossugar_trans"/>
</dbReference>
<dbReference type="Proteomes" id="UP001596524">
    <property type="component" value="Unassembled WGS sequence"/>
</dbReference>
<dbReference type="RefSeq" id="WP_255892635.1">
    <property type="nucleotide sequence ID" value="NZ_JAFMZM010000007.1"/>
</dbReference>
<dbReference type="InterPro" id="IPR018641">
    <property type="entry name" value="Trfase_1_rSAM/seldom-assoc"/>
</dbReference>
<dbReference type="PANTHER" id="PTHR36529">
    <property type="entry name" value="SLL1095 PROTEIN"/>
    <property type="match status" value="1"/>
</dbReference>
<evidence type="ECO:0000313" key="1">
    <source>
        <dbReference type="EMBL" id="MFC7359160.1"/>
    </source>
</evidence>
<accession>A0ABW2MZU7</accession>
<organism evidence="1 2">
    <name type="scientific">Nocardioides astragali</name>
    <dbReference type="NCBI Taxonomy" id="1776736"/>
    <lineage>
        <taxon>Bacteria</taxon>
        <taxon>Bacillati</taxon>
        <taxon>Actinomycetota</taxon>
        <taxon>Actinomycetes</taxon>
        <taxon>Propionibacteriales</taxon>
        <taxon>Nocardioidaceae</taxon>
        <taxon>Nocardioides</taxon>
    </lineage>
</organism>